<feature type="binding site" evidence="20">
    <location>
        <position position="499"/>
    </location>
    <ligand>
        <name>Ca(2+)</name>
        <dbReference type="ChEBI" id="CHEBI:29108"/>
        <label>2</label>
    </ligand>
</feature>
<keyword evidence="17" id="KW-0376">Hydrogen peroxide</keyword>
<dbReference type="Proteomes" id="UP000685013">
    <property type="component" value="Chromosome 19"/>
</dbReference>
<comment type="similarity">
    <text evidence="4">Belongs to the peroxidase family. Ascorbate peroxidase subfamily.</text>
</comment>
<evidence type="ECO:0000256" key="23">
    <source>
        <dbReference type="SAM" id="Phobius"/>
    </source>
</evidence>
<evidence type="ECO:0000313" key="26">
    <source>
        <dbReference type="Proteomes" id="UP000685013"/>
    </source>
</evidence>
<evidence type="ECO:0000256" key="2">
    <source>
        <dbReference type="ARBA" id="ARBA00002322"/>
    </source>
</evidence>
<accession>A0AAV6LY63</accession>
<dbReference type="GO" id="GO:0042744">
    <property type="term" value="P:hydrogen peroxide catabolic process"/>
    <property type="evidence" value="ECO:0007669"/>
    <property type="project" value="UniProtKB-KW"/>
</dbReference>
<dbReference type="PROSITE" id="PS00436">
    <property type="entry name" value="PEROXIDASE_2"/>
    <property type="match status" value="1"/>
</dbReference>
<comment type="catalytic activity">
    <reaction evidence="1">
        <text>2 a phenolic donor + H2O2 = 2 a phenolic radical donor + 2 H2O</text>
        <dbReference type="Rhea" id="RHEA:56136"/>
        <dbReference type="ChEBI" id="CHEBI:15377"/>
        <dbReference type="ChEBI" id="CHEBI:16240"/>
        <dbReference type="ChEBI" id="CHEBI:139520"/>
        <dbReference type="ChEBI" id="CHEBI:139521"/>
        <dbReference type="EC" id="1.11.1.7"/>
    </reaction>
</comment>
<keyword evidence="7" id="KW-0349">Heme</keyword>
<keyword evidence="12" id="KW-0560">Oxidoreductase</keyword>
<dbReference type="GO" id="GO:0046872">
    <property type="term" value="F:metal ion binding"/>
    <property type="evidence" value="ECO:0007669"/>
    <property type="project" value="UniProtKB-KW"/>
</dbReference>
<feature type="binding site" evidence="20">
    <location>
        <position position="507"/>
    </location>
    <ligand>
        <name>Ca(2+)</name>
        <dbReference type="ChEBI" id="CHEBI:29108"/>
        <label>2</label>
    </ligand>
</feature>
<evidence type="ECO:0000256" key="21">
    <source>
        <dbReference type="PIRSR" id="PIRSR600823-4"/>
    </source>
</evidence>
<keyword evidence="10 20" id="KW-0106">Calcium</keyword>
<dbReference type="InterPro" id="IPR000823">
    <property type="entry name" value="Peroxidase_pln"/>
</dbReference>
<dbReference type="FunFam" id="1.10.420.10:FF:000001">
    <property type="entry name" value="Peroxidase"/>
    <property type="match status" value="1"/>
</dbReference>
<feature type="disulfide bond" evidence="22">
    <location>
        <begin position="374"/>
        <end position="578"/>
    </location>
</feature>
<dbReference type="PROSITE" id="PS00435">
    <property type="entry name" value="PEROXIDASE_1"/>
    <property type="match status" value="1"/>
</dbReference>
<feature type="binding site" description="axial binding residue" evidence="20">
    <location>
        <position position="446"/>
    </location>
    <ligand>
        <name>heme b</name>
        <dbReference type="ChEBI" id="CHEBI:60344"/>
    </ligand>
    <ligandPart>
        <name>Fe</name>
        <dbReference type="ChEBI" id="CHEBI:18248"/>
    </ligandPart>
</feature>
<evidence type="ECO:0000256" key="8">
    <source>
        <dbReference type="ARBA" id="ARBA00022692"/>
    </source>
</evidence>
<evidence type="ECO:0000256" key="16">
    <source>
        <dbReference type="ARBA" id="ARBA00023180"/>
    </source>
</evidence>
<feature type="binding site" evidence="20">
    <location>
        <position position="502"/>
    </location>
    <ligand>
        <name>Ca(2+)</name>
        <dbReference type="ChEBI" id="CHEBI:29108"/>
        <label>2</label>
    </ligand>
</feature>
<evidence type="ECO:0000256" key="15">
    <source>
        <dbReference type="ARBA" id="ARBA00023157"/>
    </source>
</evidence>
<gene>
    <name evidence="25" type="primary">PER20</name>
    <name evidence="25" type="ORF">SDJN03_28556</name>
</gene>
<feature type="non-terminal residue" evidence="25">
    <location>
        <position position="1"/>
    </location>
</feature>
<dbReference type="PANTHER" id="PTHR31388">
    <property type="entry name" value="PEROXIDASE 72-RELATED"/>
    <property type="match status" value="1"/>
</dbReference>
<organism evidence="25 26">
    <name type="scientific">Cucurbita argyrosperma subsp. sororia</name>
    <dbReference type="NCBI Taxonomy" id="37648"/>
    <lineage>
        <taxon>Eukaryota</taxon>
        <taxon>Viridiplantae</taxon>
        <taxon>Streptophyta</taxon>
        <taxon>Embryophyta</taxon>
        <taxon>Tracheophyta</taxon>
        <taxon>Spermatophyta</taxon>
        <taxon>Magnoliopsida</taxon>
        <taxon>eudicotyledons</taxon>
        <taxon>Gunneridae</taxon>
        <taxon>Pentapetalae</taxon>
        <taxon>rosids</taxon>
        <taxon>fabids</taxon>
        <taxon>Cucurbitales</taxon>
        <taxon>Cucurbitaceae</taxon>
        <taxon>Cucurbiteae</taxon>
        <taxon>Cucurbita</taxon>
    </lineage>
</organism>
<feature type="site" description="Transition state stabilizer" evidence="21">
    <location>
        <position position="315"/>
    </location>
</feature>
<evidence type="ECO:0000256" key="7">
    <source>
        <dbReference type="ARBA" id="ARBA00022617"/>
    </source>
</evidence>
<keyword evidence="9 20" id="KW-0479">Metal-binding</keyword>
<evidence type="ECO:0000256" key="22">
    <source>
        <dbReference type="PIRSR" id="PIRSR600823-5"/>
    </source>
</evidence>
<keyword evidence="26" id="KW-1185">Reference proteome</keyword>
<dbReference type="InterPro" id="IPR019794">
    <property type="entry name" value="Peroxidases_AS"/>
</dbReference>
<name>A0AAV6LY63_9ROSI</name>
<evidence type="ECO:0000259" key="24">
    <source>
        <dbReference type="PROSITE" id="PS50873"/>
    </source>
</evidence>
<feature type="binding site" evidence="20">
    <location>
        <position position="341"/>
    </location>
    <ligand>
        <name>Ca(2+)</name>
        <dbReference type="ChEBI" id="CHEBI:29108"/>
        <label>1</label>
    </ligand>
</feature>
<feature type="binding site" evidence="20">
    <location>
        <position position="327"/>
    </location>
    <ligand>
        <name>Ca(2+)</name>
        <dbReference type="ChEBI" id="CHEBI:29108"/>
        <label>1</label>
    </ligand>
</feature>
<comment type="caution">
    <text evidence="25">The sequence shown here is derived from an EMBL/GenBank/DDBJ whole genome shotgun (WGS) entry which is preliminary data.</text>
</comment>
<dbReference type="AlphaFoldDB" id="A0AAV6LY63"/>
<keyword evidence="11 23" id="KW-1133">Transmembrane helix</keyword>
<proteinExistence type="inferred from homology"/>
<dbReference type="InterPro" id="IPR019793">
    <property type="entry name" value="Peroxidases_heam-ligand_BS"/>
</dbReference>
<dbReference type="CDD" id="cd00693">
    <property type="entry name" value="secretory_peroxidase"/>
    <property type="match status" value="1"/>
</dbReference>
<keyword evidence="15 22" id="KW-1015">Disulfide bond</keyword>
<dbReference type="InterPro" id="IPR002016">
    <property type="entry name" value="Haem_peroxidase"/>
</dbReference>
<sequence>MVGYGIYLLVEYLQSPSDIPRPPLSGDHDLVQLGRPMLMAVSLSSNIFDHLPKAWFIYLFIAVGVIIFVVSCFGCIGAATRNGCCLSCYSVLVLLLILVQVGCAAFIFFDKHWRNEIPGDKTGNFDKIYELLEDKWEIIRWVALGAVIFEALLFLLALVVRAANSPADYDSDDEYIALRQQIRQPLINRPVAPATGVPVAGALDQRPSRNDAWSTRMREKYGLDTSEFTYNPSESHSVLAGRMLVPLVYNQEVVLEAVLVRMGQHRTKENDCLGDDGLLVFDYYKETCPFVEDIIRRQVEIAVLKDPRMAASLLRLHFHDCFVMGCDASILLDSNDEMVSEKQAAPNLNSLRGFDVIDEIKYILEDACPYTVSCADILTIAARDAVELRGGPGWQVLLGRKDSLKASFDGANKYIPSPNSSLDTLIANFHEQGLDVYDLVALSGSHTIGKARCLSFRQRAYQTSPEEEYDRYERYNTYRRVLRSICPETGQDQRVAPLDFRTPARFDNHYFLNILEGKALLGSDNVLITQDHEGEITRQVWSYASDQTLFFASFVKSIVKMGNINVLTVNLGEVRTNCRFTNH</sequence>
<dbReference type="InterPro" id="IPR033905">
    <property type="entry name" value="Secretory_peroxidase"/>
</dbReference>
<dbReference type="GO" id="GO:0140825">
    <property type="term" value="F:lactoperoxidase activity"/>
    <property type="evidence" value="ECO:0007669"/>
    <property type="project" value="UniProtKB-EC"/>
</dbReference>
<evidence type="ECO:0000256" key="10">
    <source>
        <dbReference type="ARBA" id="ARBA00022837"/>
    </source>
</evidence>
<keyword evidence="16" id="KW-0325">Glycoprotein</keyword>
<dbReference type="GO" id="GO:0020037">
    <property type="term" value="F:heme binding"/>
    <property type="evidence" value="ECO:0007669"/>
    <property type="project" value="InterPro"/>
</dbReference>
<evidence type="ECO:0000256" key="5">
    <source>
        <dbReference type="ARBA" id="ARBA00012313"/>
    </source>
</evidence>
<protein>
    <recommendedName>
        <fullName evidence="5">peroxidase</fullName>
        <ecNumber evidence="5">1.11.1.7</ecNumber>
    </recommendedName>
</protein>
<feature type="disulfide bond" evidence="22">
    <location>
        <begin position="453"/>
        <end position="486"/>
    </location>
</feature>
<feature type="binding site" evidence="20">
    <location>
        <position position="320"/>
    </location>
    <ligand>
        <name>Ca(2+)</name>
        <dbReference type="ChEBI" id="CHEBI:29108"/>
        <label>1</label>
    </ligand>
</feature>
<feature type="active site" description="Proton acceptor" evidence="18">
    <location>
        <position position="319"/>
    </location>
</feature>
<dbReference type="Pfam" id="PF00335">
    <property type="entry name" value="Tetraspanin"/>
    <property type="match status" value="1"/>
</dbReference>
<feature type="disulfide bond" evidence="22">
    <location>
        <begin position="321"/>
        <end position="326"/>
    </location>
</feature>
<evidence type="ECO:0000256" key="4">
    <source>
        <dbReference type="ARBA" id="ARBA00006873"/>
    </source>
</evidence>
<dbReference type="Pfam" id="PF00141">
    <property type="entry name" value="peroxidase"/>
    <property type="match status" value="1"/>
</dbReference>
<keyword evidence="6 25" id="KW-0575">Peroxidase</keyword>
<comment type="function">
    <text evidence="2">Removal of H(2)O(2), oxidation of toxic reductants, biosynthesis and degradation of lignin, suberization, auxin catabolism, response to environmental stresses such as wounding, pathogen attack and oxidative stress. These functions might be dependent on each isozyme/isoform in each plant tissue.</text>
</comment>
<reference evidence="25 26" key="1">
    <citation type="journal article" date="2021" name="Hortic Res">
        <title>The domestication of Cucurbita argyrosperma as revealed by the genome of its wild relative.</title>
        <authorList>
            <person name="Barrera-Redondo J."/>
            <person name="Sanchez-de la Vega G."/>
            <person name="Aguirre-Liguori J.A."/>
            <person name="Castellanos-Morales G."/>
            <person name="Gutierrez-Guerrero Y.T."/>
            <person name="Aguirre-Dugua X."/>
            <person name="Aguirre-Planter E."/>
            <person name="Tenaillon M.I."/>
            <person name="Lira-Saade R."/>
            <person name="Eguiarte L.E."/>
        </authorList>
    </citation>
    <scope>NUCLEOTIDE SEQUENCE [LARGE SCALE GENOMIC DNA]</scope>
    <source>
        <strain evidence="25">JBR-2021</strain>
    </source>
</reference>
<feature type="binding site" evidence="20">
    <location>
        <position position="323"/>
    </location>
    <ligand>
        <name>Ca(2+)</name>
        <dbReference type="ChEBI" id="CHEBI:29108"/>
        <label>1</label>
    </ligand>
</feature>
<feature type="binding site" evidence="20">
    <location>
        <position position="329"/>
    </location>
    <ligand>
        <name>Ca(2+)</name>
        <dbReference type="ChEBI" id="CHEBI:29108"/>
        <label>1</label>
    </ligand>
</feature>
<feature type="binding site" evidence="20">
    <location>
        <position position="325"/>
    </location>
    <ligand>
        <name>Ca(2+)</name>
        <dbReference type="ChEBI" id="CHEBI:29108"/>
        <label>1</label>
    </ligand>
</feature>
<feature type="binding site" evidence="20">
    <location>
        <position position="447"/>
    </location>
    <ligand>
        <name>Ca(2+)</name>
        <dbReference type="ChEBI" id="CHEBI:29108"/>
        <label>2</label>
    </ligand>
</feature>
<dbReference type="InterPro" id="IPR018499">
    <property type="entry name" value="Tetraspanin/Peripherin"/>
</dbReference>
<evidence type="ECO:0000256" key="9">
    <source>
        <dbReference type="ARBA" id="ARBA00022723"/>
    </source>
</evidence>
<comment type="cofactor">
    <cofactor evidence="20">
        <name>heme b</name>
        <dbReference type="ChEBI" id="CHEBI:60344"/>
    </cofactor>
    <text evidence="20">Binds 1 heme b (iron(II)-protoporphyrin IX) group per subunit.</text>
</comment>
<dbReference type="GO" id="GO:0016020">
    <property type="term" value="C:membrane"/>
    <property type="evidence" value="ECO:0007669"/>
    <property type="project" value="UniProtKB-SubCell"/>
</dbReference>
<keyword evidence="13 20" id="KW-0408">Iron</keyword>
<keyword evidence="8 23" id="KW-0812">Transmembrane</keyword>
<evidence type="ECO:0000256" key="14">
    <source>
        <dbReference type="ARBA" id="ARBA00023136"/>
    </source>
</evidence>
<feature type="transmembrane region" description="Helical" evidence="23">
    <location>
        <begin position="138"/>
        <end position="160"/>
    </location>
</feature>
<evidence type="ECO:0000256" key="18">
    <source>
        <dbReference type="PIRSR" id="PIRSR600823-1"/>
    </source>
</evidence>
<feature type="transmembrane region" description="Helical" evidence="23">
    <location>
        <begin position="55"/>
        <end position="79"/>
    </location>
</feature>
<dbReference type="GO" id="GO:0006979">
    <property type="term" value="P:response to oxidative stress"/>
    <property type="evidence" value="ECO:0007669"/>
    <property type="project" value="InterPro"/>
</dbReference>
<evidence type="ECO:0000256" key="12">
    <source>
        <dbReference type="ARBA" id="ARBA00023002"/>
    </source>
</evidence>
<evidence type="ECO:0000256" key="3">
    <source>
        <dbReference type="ARBA" id="ARBA00004141"/>
    </source>
</evidence>
<feature type="domain" description="Plant heme peroxidase family profile" evidence="24">
    <location>
        <begin position="278"/>
        <end position="582"/>
    </location>
</feature>
<evidence type="ECO:0000256" key="19">
    <source>
        <dbReference type="PIRSR" id="PIRSR600823-2"/>
    </source>
</evidence>
<evidence type="ECO:0000256" key="20">
    <source>
        <dbReference type="PIRSR" id="PIRSR600823-3"/>
    </source>
</evidence>
<evidence type="ECO:0000256" key="11">
    <source>
        <dbReference type="ARBA" id="ARBA00022989"/>
    </source>
</evidence>
<evidence type="ECO:0000256" key="6">
    <source>
        <dbReference type="ARBA" id="ARBA00022559"/>
    </source>
</evidence>
<keyword evidence="14 23" id="KW-0472">Membrane</keyword>
<comment type="subcellular location">
    <subcellularLocation>
        <location evidence="3">Membrane</location>
        <topology evidence="3">Multi-pass membrane protein</topology>
    </subcellularLocation>
</comment>
<comment type="cofactor">
    <cofactor evidence="20">
        <name>Ca(2+)</name>
        <dbReference type="ChEBI" id="CHEBI:29108"/>
    </cofactor>
    <text evidence="20">Binds 2 calcium ions per subunit.</text>
</comment>
<dbReference type="PANTHER" id="PTHR31388:SF152">
    <property type="entry name" value="PEROXIDASE 20"/>
    <property type="match status" value="1"/>
</dbReference>
<evidence type="ECO:0000256" key="1">
    <source>
        <dbReference type="ARBA" id="ARBA00000189"/>
    </source>
</evidence>
<evidence type="ECO:0000313" key="25">
    <source>
        <dbReference type="EMBL" id="KAG6571828.1"/>
    </source>
</evidence>
<dbReference type="EMBL" id="JAGKQH010000019">
    <property type="protein sequence ID" value="KAG6571828.1"/>
    <property type="molecule type" value="Genomic_DNA"/>
</dbReference>
<dbReference type="EC" id="1.11.1.7" evidence="5"/>
<dbReference type="FunFam" id="1.10.520.10:FF:000001">
    <property type="entry name" value="Peroxidase"/>
    <property type="match status" value="1"/>
</dbReference>
<feature type="disulfide bond" evidence="22">
    <location>
        <begin position="288"/>
        <end position="368"/>
    </location>
</feature>
<feature type="transmembrane region" description="Helical" evidence="23">
    <location>
        <begin position="86"/>
        <end position="109"/>
    </location>
</feature>
<feature type="binding site" evidence="19">
    <location>
        <position position="416"/>
    </location>
    <ligand>
        <name>substrate</name>
    </ligand>
</feature>
<evidence type="ECO:0000256" key="13">
    <source>
        <dbReference type="ARBA" id="ARBA00023004"/>
    </source>
</evidence>
<evidence type="ECO:0000256" key="17">
    <source>
        <dbReference type="ARBA" id="ARBA00023324"/>
    </source>
</evidence>
<dbReference type="PROSITE" id="PS50873">
    <property type="entry name" value="PEROXIDASE_4"/>
    <property type="match status" value="1"/>
</dbReference>